<reference evidence="1 2" key="2">
    <citation type="submission" date="2018-11" db="EMBL/GenBank/DDBJ databases">
        <authorList>
            <consortium name="Pathogen Informatics"/>
        </authorList>
    </citation>
    <scope>NUCLEOTIDE SEQUENCE [LARGE SCALE GENOMIC DNA]</scope>
    <source>
        <strain evidence="1 2">NST_G2</strain>
    </source>
</reference>
<evidence type="ECO:0000313" key="3">
    <source>
        <dbReference type="WBParaSite" id="SSLN_0002005701-mRNA-1"/>
    </source>
</evidence>
<dbReference type="EMBL" id="UYSU01047081">
    <property type="protein sequence ID" value="VDM05716.1"/>
    <property type="molecule type" value="Genomic_DNA"/>
</dbReference>
<keyword evidence="2" id="KW-1185">Reference proteome</keyword>
<reference evidence="3" key="1">
    <citation type="submission" date="2016-06" db="UniProtKB">
        <authorList>
            <consortium name="WormBaseParasite"/>
        </authorList>
    </citation>
    <scope>IDENTIFICATION</scope>
</reference>
<evidence type="ECO:0000313" key="1">
    <source>
        <dbReference type="EMBL" id="VDM05716.1"/>
    </source>
</evidence>
<dbReference type="Proteomes" id="UP000275846">
    <property type="component" value="Unassembled WGS sequence"/>
</dbReference>
<sequence length="99" mass="10464">MREVKLQGAVSAEVGRGWTIFFRGIASDNGGKNDRSGECDLGIGAVGIEVNSAVMYEHVTESPYAWSEGARAMGAVDAAIFAVGCCSRHWFTSLCATDS</sequence>
<name>A0A183TS82_SCHSO</name>
<dbReference type="WBParaSite" id="SSLN_0002005701-mRNA-1">
    <property type="protein sequence ID" value="SSLN_0002005701-mRNA-1"/>
    <property type="gene ID" value="SSLN_0002005701"/>
</dbReference>
<dbReference type="AlphaFoldDB" id="A0A183TS82"/>
<proteinExistence type="predicted"/>
<gene>
    <name evidence="1" type="ORF">SSLN_LOCUS19330</name>
</gene>
<accession>A0A183TS82</accession>
<organism evidence="3">
    <name type="scientific">Schistocephalus solidus</name>
    <name type="common">Tapeworm</name>
    <dbReference type="NCBI Taxonomy" id="70667"/>
    <lineage>
        <taxon>Eukaryota</taxon>
        <taxon>Metazoa</taxon>
        <taxon>Spiralia</taxon>
        <taxon>Lophotrochozoa</taxon>
        <taxon>Platyhelminthes</taxon>
        <taxon>Cestoda</taxon>
        <taxon>Eucestoda</taxon>
        <taxon>Diphyllobothriidea</taxon>
        <taxon>Diphyllobothriidae</taxon>
        <taxon>Schistocephalus</taxon>
    </lineage>
</organism>
<protein>
    <submittedName>
        <fullName evidence="3">Ysc84 domain-containing protein</fullName>
    </submittedName>
</protein>
<evidence type="ECO:0000313" key="2">
    <source>
        <dbReference type="Proteomes" id="UP000275846"/>
    </source>
</evidence>